<dbReference type="GO" id="GO:0005085">
    <property type="term" value="F:guanyl-nucleotide exchange factor activity"/>
    <property type="evidence" value="ECO:0007669"/>
    <property type="project" value="UniProtKB-KW"/>
</dbReference>
<dbReference type="Pfam" id="PF03455">
    <property type="entry name" value="dDENN"/>
    <property type="match status" value="1"/>
</dbReference>
<dbReference type="Gene3D" id="3.30.450.200">
    <property type="match status" value="1"/>
</dbReference>
<dbReference type="InterPro" id="IPR001194">
    <property type="entry name" value="cDENN_dom"/>
</dbReference>
<dbReference type="Proteomes" id="UP001187315">
    <property type="component" value="Unassembled WGS sequence"/>
</dbReference>
<comment type="caution">
    <text evidence="6">The sequence shown here is derived from an EMBL/GenBank/DDBJ whole genome shotgun (WGS) entry which is preliminary data.</text>
</comment>
<feature type="region of interest" description="Disordered" evidence="4">
    <location>
        <begin position="441"/>
        <end position="479"/>
    </location>
</feature>
<evidence type="ECO:0000256" key="3">
    <source>
        <dbReference type="ARBA" id="ARBA00023329"/>
    </source>
</evidence>
<dbReference type="FunFam" id="3.40.50.11500:FF:000001">
    <property type="entry name" value="Putative DENN domain-containing protein 1A"/>
    <property type="match status" value="1"/>
</dbReference>
<feature type="compositionally biased region" description="Basic and acidic residues" evidence="4">
    <location>
        <begin position="441"/>
        <end position="450"/>
    </location>
</feature>
<dbReference type="EMBL" id="JAVHJS010000019">
    <property type="protein sequence ID" value="KAK2827464.1"/>
    <property type="molecule type" value="Genomic_DNA"/>
</dbReference>
<dbReference type="GO" id="GO:0030136">
    <property type="term" value="C:clathrin-coated vesicle"/>
    <property type="evidence" value="ECO:0007669"/>
    <property type="project" value="UniProtKB-SubCell"/>
</dbReference>
<evidence type="ECO:0000259" key="5">
    <source>
        <dbReference type="PROSITE" id="PS50211"/>
    </source>
</evidence>
<reference evidence="6" key="1">
    <citation type="submission" date="2023-08" db="EMBL/GenBank/DDBJ databases">
        <title>Pelteobagrus vachellii genome.</title>
        <authorList>
            <person name="Liu H."/>
        </authorList>
    </citation>
    <scope>NUCLEOTIDE SEQUENCE</scope>
    <source>
        <strain evidence="6">PRFRI_2022a</strain>
        <tissue evidence="6">Muscle</tissue>
    </source>
</reference>
<keyword evidence="2" id="KW-0344">Guanine-nucleotide releasing factor</keyword>
<proteinExistence type="predicted"/>
<evidence type="ECO:0000313" key="7">
    <source>
        <dbReference type="Proteomes" id="UP001187315"/>
    </source>
</evidence>
<dbReference type="GO" id="GO:0006897">
    <property type="term" value="P:endocytosis"/>
    <property type="evidence" value="ECO:0007669"/>
    <property type="project" value="TreeGrafter"/>
</dbReference>
<dbReference type="Pfam" id="PF03456">
    <property type="entry name" value="uDENN"/>
    <property type="match status" value="1"/>
</dbReference>
<dbReference type="SMART" id="SM00801">
    <property type="entry name" value="dDENN"/>
    <property type="match status" value="1"/>
</dbReference>
<dbReference type="Gene3D" id="6.10.140.1000">
    <property type="match status" value="1"/>
</dbReference>
<dbReference type="Pfam" id="PF02141">
    <property type="entry name" value="DENN"/>
    <property type="match status" value="1"/>
</dbReference>
<dbReference type="SMART" id="SM00800">
    <property type="entry name" value="uDENN"/>
    <property type="match status" value="1"/>
</dbReference>
<dbReference type="SMART" id="SM00799">
    <property type="entry name" value="DENN"/>
    <property type="match status" value="1"/>
</dbReference>
<evidence type="ECO:0000256" key="4">
    <source>
        <dbReference type="SAM" id="MobiDB-lite"/>
    </source>
</evidence>
<dbReference type="Gene3D" id="3.40.50.11500">
    <property type="match status" value="1"/>
</dbReference>
<evidence type="ECO:0000256" key="2">
    <source>
        <dbReference type="ARBA" id="ARBA00022658"/>
    </source>
</evidence>
<dbReference type="InterPro" id="IPR037516">
    <property type="entry name" value="Tripartite_DENN"/>
</dbReference>
<name>A0AA88LZX0_TACVA</name>
<protein>
    <recommendedName>
        <fullName evidence="5">UDENN domain-containing protein</fullName>
    </recommendedName>
</protein>
<sequence length="937" mass="105501">MGSRIKDKPKKIFEAYMEVKYSEAKGAEMCWLFPEDYTDQETLQTVPKFCFPFSMDSPAVGQVAQNFTFVLTDVESKQRFGFCQLSDGAQSGYCFLSYLPWFEVFYNLLNMLANYTNKGQENLKKELMESLHALSIPDPGMSVYLNTHACFTVPDPRELPSIPENRNMTDYFIAVDVNNMLHLYASMLHERRVLISSSNLSTLTSCVHAAAAMLYPMYWQHVYIPVLPQHLLDYCCAPMPYLIGVHSSLMERVRVMALDDVVILNVDTNTLETPFDDLQNLPNDVVSTLKNRLKKGSTTMGAGAARAFLKSQAALFGSYRSALRIEPDEPITFNEEAFITHRSNTMRQFLQNATQLQLFKQFIDGRLELLNSGEGFNDVFEEEINMGEYAGSDKVYHQWLLTFKKSGGAIFNTVKTKANPAMKTVYKFAKDHAKMGIKEVKSRLKQKEMAESNLSSSTDDSTSTHSVSTQRKDAHSWEQRRPITVQFGQSFHPRPLAAKRPRSNMDLEGSHEHFMRPTRHYTVFLCEDSSGDELSQDDDVIPSFPDHFLLSKHFEWSQSYQSLKDTELVGKKGEVCFQGNTPMDGPMHSKLSELSLLDNSFGNQQEKPTYALHTINSTHKVVEELSSINKKVDQDDNFSYQHQELSGDENIQTFLALNHSTCNKLWTQSLPDTVPFSSQDSSFVNMQLSVLPLEPCIPRDPPGPELMEERSISIPRPQAQKKITKPGAILSPTVTLLQGQRQEELVVGNVKRQTLNSSPMTESQLPSTDPGPDLLCLLDPVRRGVVSSNSSLPPQPTFTPFHGHCSPNPFTQVPHSVLQKYYNPVPPDNPFSTAYFSPQTTAYFHTSPVLMFNQASTMVGPTMNGSWPVDRASPASSNLIDSPAPACLSKALPPTHQTDKSNDPFSDLLTMATTSTVITTQSKRKMEDLHRKWETFD</sequence>
<dbReference type="InterPro" id="IPR005113">
    <property type="entry name" value="uDENN_dom"/>
</dbReference>
<dbReference type="GO" id="GO:0032456">
    <property type="term" value="P:endocytic recycling"/>
    <property type="evidence" value="ECO:0007669"/>
    <property type="project" value="TreeGrafter"/>
</dbReference>
<keyword evidence="3" id="KW-0968">Cytoplasmic vesicle</keyword>
<dbReference type="AlphaFoldDB" id="A0AA88LZX0"/>
<dbReference type="PROSITE" id="PS50211">
    <property type="entry name" value="DENN"/>
    <property type="match status" value="1"/>
</dbReference>
<evidence type="ECO:0000256" key="1">
    <source>
        <dbReference type="ARBA" id="ARBA00004132"/>
    </source>
</evidence>
<evidence type="ECO:0000313" key="6">
    <source>
        <dbReference type="EMBL" id="KAK2827464.1"/>
    </source>
</evidence>
<organism evidence="6 7">
    <name type="scientific">Tachysurus vachellii</name>
    <name type="common">Darkbarbel catfish</name>
    <name type="synonym">Pelteobagrus vachellii</name>
    <dbReference type="NCBI Taxonomy" id="175792"/>
    <lineage>
        <taxon>Eukaryota</taxon>
        <taxon>Metazoa</taxon>
        <taxon>Chordata</taxon>
        <taxon>Craniata</taxon>
        <taxon>Vertebrata</taxon>
        <taxon>Euteleostomi</taxon>
        <taxon>Actinopterygii</taxon>
        <taxon>Neopterygii</taxon>
        <taxon>Teleostei</taxon>
        <taxon>Ostariophysi</taxon>
        <taxon>Siluriformes</taxon>
        <taxon>Bagridae</taxon>
        <taxon>Tachysurus</taxon>
    </lineage>
</organism>
<comment type="subcellular location">
    <subcellularLocation>
        <location evidence="1">Cytoplasmic vesicle</location>
        <location evidence="1">Clathrin-coated vesicle</location>
    </subcellularLocation>
</comment>
<dbReference type="GO" id="GO:1901981">
    <property type="term" value="F:phosphatidylinositol phosphate binding"/>
    <property type="evidence" value="ECO:0007669"/>
    <property type="project" value="TreeGrafter"/>
</dbReference>
<feature type="domain" description="UDENN" evidence="5">
    <location>
        <begin position="14"/>
        <end position="373"/>
    </location>
</feature>
<dbReference type="FunFam" id="3.30.450.200:FF:000003">
    <property type="entry name" value="DENN domain containing 1A"/>
    <property type="match status" value="1"/>
</dbReference>
<accession>A0AA88LZX0</accession>
<keyword evidence="7" id="KW-1185">Reference proteome</keyword>
<dbReference type="InterPro" id="IPR040032">
    <property type="entry name" value="DENND1A/B/C"/>
</dbReference>
<dbReference type="InterPro" id="IPR005112">
    <property type="entry name" value="dDENN_dom"/>
</dbReference>
<dbReference type="GO" id="GO:0005829">
    <property type="term" value="C:cytosol"/>
    <property type="evidence" value="ECO:0007669"/>
    <property type="project" value="TreeGrafter"/>
</dbReference>
<feature type="compositionally biased region" description="Basic and acidic residues" evidence="4">
    <location>
        <begin position="470"/>
        <end position="479"/>
    </location>
</feature>
<gene>
    <name evidence="6" type="ORF">Q7C36_018390</name>
</gene>
<dbReference type="PANTHER" id="PTHR13196:SF22">
    <property type="entry name" value="DENN DOMAIN-CONTAINING PROTEIN 1A"/>
    <property type="match status" value="1"/>
</dbReference>
<dbReference type="InterPro" id="IPR043153">
    <property type="entry name" value="DENN_C"/>
</dbReference>
<feature type="compositionally biased region" description="Low complexity" evidence="4">
    <location>
        <begin position="455"/>
        <end position="469"/>
    </location>
</feature>
<dbReference type="PANTHER" id="PTHR13196">
    <property type="entry name" value="DENN DOMAIN-CONTAINING"/>
    <property type="match status" value="1"/>
</dbReference>